<dbReference type="GO" id="GO:0019369">
    <property type="term" value="P:arachidonate metabolic process"/>
    <property type="evidence" value="ECO:0007669"/>
    <property type="project" value="TreeGrafter"/>
</dbReference>
<dbReference type="Proteomes" id="UP000054097">
    <property type="component" value="Unassembled WGS sequence"/>
</dbReference>
<keyword evidence="7" id="KW-1185">Reference proteome</keyword>
<dbReference type="PANTHER" id="PTHR24185">
    <property type="entry name" value="CALCIUM-INDEPENDENT PHOSPHOLIPASE A2-GAMMA"/>
    <property type="match status" value="1"/>
</dbReference>
<dbReference type="PANTHER" id="PTHR24185:SF1">
    <property type="entry name" value="CALCIUM-INDEPENDENT PHOSPHOLIPASE A2-GAMMA"/>
    <property type="match status" value="1"/>
</dbReference>
<evidence type="ECO:0000256" key="2">
    <source>
        <dbReference type="ARBA" id="ARBA00022963"/>
    </source>
</evidence>
<reference evidence="7" key="2">
    <citation type="submission" date="2015-01" db="EMBL/GenBank/DDBJ databases">
        <title>Evolutionary Origins and Diversification of the Mycorrhizal Mutualists.</title>
        <authorList>
            <consortium name="DOE Joint Genome Institute"/>
            <consortium name="Mycorrhizal Genomics Consortium"/>
            <person name="Kohler A."/>
            <person name="Kuo A."/>
            <person name="Nagy L.G."/>
            <person name="Floudas D."/>
            <person name="Copeland A."/>
            <person name="Barry K.W."/>
            <person name="Cichocki N."/>
            <person name="Veneault-Fourrey C."/>
            <person name="LaButti K."/>
            <person name="Lindquist E.A."/>
            <person name="Lipzen A."/>
            <person name="Lundell T."/>
            <person name="Morin E."/>
            <person name="Murat C."/>
            <person name="Riley R."/>
            <person name="Ohm R."/>
            <person name="Sun H."/>
            <person name="Tunlid A."/>
            <person name="Henrissat B."/>
            <person name="Grigoriev I.V."/>
            <person name="Hibbett D.S."/>
            <person name="Martin F."/>
        </authorList>
    </citation>
    <scope>NUCLEOTIDE SEQUENCE [LARGE SCALE GENOMIC DNA]</scope>
    <source>
        <strain evidence="7">MAFF 305830</strain>
    </source>
</reference>
<accession>A0A0C3AWN5</accession>
<feature type="region of interest" description="Disordered" evidence="4">
    <location>
        <begin position="1"/>
        <end position="24"/>
    </location>
</feature>
<feature type="compositionally biased region" description="Polar residues" evidence="4">
    <location>
        <begin position="1"/>
        <end position="16"/>
    </location>
</feature>
<dbReference type="GO" id="GO:0047499">
    <property type="term" value="F:calcium-independent phospholipase A2 activity"/>
    <property type="evidence" value="ECO:0007669"/>
    <property type="project" value="TreeGrafter"/>
</dbReference>
<keyword evidence="3" id="KW-0443">Lipid metabolism</keyword>
<proteinExistence type="predicted"/>
<dbReference type="SUPFAM" id="SSF52151">
    <property type="entry name" value="FabD/lysophospholipase-like"/>
    <property type="match status" value="1"/>
</dbReference>
<evidence type="ECO:0000313" key="6">
    <source>
        <dbReference type="EMBL" id="KIM23636.1"/>
    </source>
</evidence>
<dbReference type="OrthoDB" id="630895at2759"/>
<dbReference type="AlphaFoldDB" id="A0A0C3AWN5"/>
<dbReference type="InterPro" id="IPR016035">
    <property type="entry name" value="Acyl_Trfase/lysoPLipase"/>
</dbReference>
<dbReference type="HOGENOM" id="CLU_947324_0_0_1"/>
<sequence length="298" mass="33278">MPPVSPNSLTVSNPSHVSRPPTTGPVRILTLDGAPGGALRGLAQIKIVRALMKEVWKREHPNQDLVESEIDAMRPCDHFNMIFGSGTGGTIAVLLGRLNLTIKECEDHYKAIGDEVYANPFSNWNPRQRYNYDHERLERILKEESKPFASEEGVVRFGHQSERSPSCKAAVLTKMAHSIQSVHVLKSYEAEAGEVWEVIRATTASYYDFPNIKVNRLVLLGPDSGFNNPAEKAWNEAVRLYPQRVRGVWFISIGSGVHHENKLHPPVKEALPWENKLLAGMIREFKHGRATAGSLFGV</sequence>
<feature type="domain" description="PNPLA" evidence="5">
    <location>
        <begin position="36"/>
        <end position="215"/>
    </location>
</feature>
<evidence type="ECO:0000313" key="7">
    <source>
        <dbReference type="Proteomes" id="UP000054097"/>
    </source>
</evidence>
<evidence type="ECO:0000256" key="1">
    <source>
        <dbReference type="ARBA" id="ARBA00022801"/>
    </source>
</evidence>
<keyword evidence="2" id="KW-0442">Lipid degradation</keyword>
<organism evidence="6 7">
    <name type="scientific">Serendipita vermifera MAFF 305830</name>
    <dbReference type="NCBI Taxonomy" id="933852"/>
    <lineage>
        <taxon>Eukaryota</taxon>
        <taxon>Fungi</taxon>
        <taxon>Dikarya</taxon>
        <taxon>Basidiomycota</taxon>
        <taxon>Agaricomycotina</taxon>
        <taxon>Agaricomycetes</taxon>
        <taxon>Sebacinales</taxon>
        <taxon>Serendipitaceae</taxon>
        <taxon>Serendipita</taxon>
    </lineage>
</organism>
<dbReference type="GO" id="GO:0016042">
    <property type="term" value="P:lipid catabolic process"/>
    <property type="evidence" value="ECO:0007669"/>
    <property type="project" value="UniProtKB-KW"/>
</dbReference>
<name>A0A0C3AWN5_SERVB</name>
<dbReference type="GO" id="GO:0016020">
    <property type="term" value="C:membrane"/>
    <property type="evidence" value="ECO:0007669"/>
    <property type="project" value="TreeGrafter"/>
</dbReference>
<evidence type="ECO:0000256" key="4">
    <source>
        <dbReference type="SAM" id="MobiDB-lite"/>
    </source>
</evidence>
<evidence type="ECO:0000256" key="3">
    <source>
        <dbReference type="ARBA" id="ARBA00023098"/>
    </source>
</evidence>
<dbReference type="InterPro" id="IPR002641">
    <property type="entry name" value="PNPLA_dom"/>
</dbReference>
<dbReference type="EMBL" id="KN824334">
    <property type="protein sequence ID" value="KIM23636.1"/>
    <property type="molecule type" value="Genomic_DNA"/>
</dbReference>
<dbReference type="GO" id="GO:0046486">
    <property type="term" value="P:glycerolipid metabolic process"/>
    <property type="evidence" value="ECO:0007669"/>
    <property type="project" value="UniProtKB-ARBA"/>
</dbReference>
<reference evidence="6 7" key="1">
    <citation type="submission" date="2014-04" db="EMBL/GenBank/DDBJ databases">
        <authorList>
            <consortium name="DOE Joint Genome Institute"/>
            <person name="Kuo A."/>
            <person name="Zuccaro A."/>
            <person name="Kohler A."/>
            <person name="Nagy L.G."/>
            <person name="Floudas D."/>
            <person name="Copeland A."/>
            <person name="Barry K.W."/>
            <person name="Cichocki N."/>
            <person name="Veneault-Fourrey C."/>
            <person name="LaButti K."/>
            <person name="Lindquist E.A."/>
            <person name="Lipzen A."/>
            <person name="Lundell T."/>
            <person name="Morin E."/>
            <person name="Murat C."/>
            <person name="Sun H."/>
            <person name="Tunlid A."/>
            <person name="Henrissat B."/>
            <person name="Grigoriev I.V."/>
            <person name="Hibbett D.S."/>
            <person name="Martin F."/>
            <person name="Nordberg H.P."/>
            <person name="Cantor M.N."/>
            <person name="Hua S.X."/>
        </authorList>
    </citation>
    <scope>NUCLEOTIDE SEQUENCE [LARGE SCALE GENOMIC DNA]</scope>
    <source>
        <strain evidence="6 7">MAFF 305830</strain>
    </source>
</reference>
<gene>
    <name evidence="6" type="ORF">M408DRAFT_252539</name>
</gene>
<dbReference type="Gene3D" id="3.40.1090.10">
    <property type="entry name" value="Cytosolic phospholipase A2 catalytic domain"/>
    <property type="match status" value="1"/>
</dbReference>
<protein>
    <recommendedName>
        <fullName evidence="5">PNPLA domain-containing protein</fullName>
    </recommendedName>
</protein>
<dbReference type="STRING" id="933852.A0A0C3AWN5"/>
<evidence type="ECO:0000259" key="5">
    <source>
        <dbReference type="Pfam" id="PF01734"/>
    </source>
</evidence>
<dbReference type="Pfam" id="PF01734">
    <property type="entry name" value="Patatin"/>
    <property type="match status" value="1"/>
</dbReference>
<keyword evidence="1" id="KW-0378">Hydrolase</keyword>